<gene>
    <name evidence="2" type="ORF">Pfra01_002089200</name>
</gene>
<name>A0A9W6Y2G2_9STRA</name>
<evidence type="ECO:0000256" key="1">
    <source>
        <dbReference type="SAM" id="MobiDB-lite"/>
    </source>
</evidence>
<reference evidence="2" key="1">
    <citation type="submission" date="2023-04" db="EMBL/GenBank/DDBJ databases">
        <title>Phytophthora fragariaefolia NBRC 109709.</title>
        <authorList>
            <person name="Ichikawa N."/>
            <person name="Sato H."/>
            <person name="Tonouchi N."/>
        </authorList>
    </citation>
    <scope>NUCLEOTIDE SEQUENCE</scope>
    <source>
        <strain evidence="2">NBRC 109709</strain>
    </source>
</reference>
<proteinExistence type="predicted"/>
<evidence type="ECO:0000313" key="3">
    <source>
        <dbReference type="Proteomes" id="UP001165121"/>
    </source>
</evidence>
<feature type="region of interest" description="Disordered" evidence="1">
    <location>
        <begin position="130"/>
        <end position="257"/>
    </location>
</feature>
<feature type="compositionally biased region" description="Basic and acidic residues" evidence="1">
    <location>
        <begin position="130"/>
        <end position="152"/>
    </location>
</feature>
<evidence type="ECO:0000313" key="2">
    <source>
        <dbReference type="EMBL" id="GMF51584.1"/>
    </source>
</evidence>
<organism evidence="2 3">
    <name type="scientific">Phytophthora fragariaefolia</name>
    <dbReference type="NCBI Taxonomy" id="1490495"/>
    <lineage>
        <taxon>Eukaryota</taxon>
        <taxon>Sar</taxon>
        <taxon>Stramenopiles</taxon>
        <taxon>Oomycota</taxon>
        <taxon>Peronosporomycetes</taxon>
        <taxon>Peronosporales</taxon>
        <taxon>Peronosporaceae</taxon>
        <taxon>Phytophthora</taxon>
    </lineage>
</organism>
<comment type="caution">
    <text evidence="2">The sequence shown here is derived from an EMBL/GenBank/DDBJ whole genome shotgun (WGS) entry which is preliminary data.</text>
</comment>
<sequence>MSWRRKSRNALRQWVYGAVPVVMFAALPSRKNSPHHDKVLETRGHSLFDHSSTDEKCWNSRALSHPLQTSVRSSYSLNEHAQRVGHGPFVADVHSLRVAVDLVKVILDVALAAAGRVRIVLPVGEHVPEQEGADTHQGEEKQHQQHEDHVVAEPRSPATQRRDRAEQRHAHDDAGHDDERRGESVDGRPVGLHDLHPARVTHEHGHVEHEAAAQRQEDIDGDEQQRAHAASKPVQAAHGARSDGLDKAQQGNSGPPWRLHFRVSARGLLNLMWHQFSECNLSAPNASGLQRSSAPHDGAAWTFAECWLACSEHRERTGKPYASTTLRLFTRECARSVSFGGIVFQRDQLELIVLYTNYGIASSAAVKHRSLMYM</sequence>
<dbReference type="AlphaFoldDB" id="A0A9W6Y2G2"/>
<accession>A0A9W6Y2G2</accession>
<dbReference type="Proteomes" id="UP001165121">
    <property type="component" value="Unassembled WGS sequence"/>
</dbReference>
<keyword evidence="3" id="KW-1185">Reference proteome</keyword>
<feature type="compositionally biased region" description="Basic and acidic residues" evidence="1">
    <location>
        <begin position="160"/>
        <end position="226"/>
    </location>
</feature>
<dbReference type="EMBL" id="BSXT01002923">
    <property type="protein sequence ID" value="GMF51584.1"/>
    <property type="molecule type" value="Genomic_DNA"/>
</dbReference>
<protein>
    <submittedName>
        <fullName evidence="2">Unnamed protein product</fullName>
    </submittedName>
</protein>